<dbReference type="Proteomes" id="UP000733744">
    <property type="component" value="Unassembled WGS sequence"/>
</dbReference>
<organism evidence="3 4">
    <name type="scientific">Candidatus Methylobacter oryzae</name>
    <dbReference type="NCBI Taxonomy" id="2497749"/>
    <lineage>
        <taxon>Bacteria</taxon>
        <taxon>Pseudomonadati</taxon>
        <taxon>Pseudomonadota</taxon>
        <taxon>Gammaproteobacteria</taxon>
        <taxon>Methylococcales</taxon>
        <taxon>Methylococcaceae</taxon>
        <taxon>Methylobacter</taxon>
    </lineage>
</organism>
<feature type="domain" description="VanZ-like" evidence="2">
    <location>
        <begin position="40"/>
        <end position="124"/>
    </location>
</feature>
<protein>
    <submittedName>
        <fullName evidence="3">VanZ family protein</fullName>
    </submittedName>
</protein>
<feature type="transmembrane region" description="Helical" evidence="1">
    <location>
        <begin position="20"/>
        <end position="37"/>
    </location>
</feature>
<name>A0ABY3C7L7_9GAMM</name>
<evidence type="ECO:0000259" key="2">
    <source>
        <dbReference type="Pfam" id="PF04892"/>
    </source>
</evidence>
<dbReference type="PANTHER" id="PTHR28008:SF1">
    <property type="entry name" value="DOMAIN PROTEIN, PUTATIVE (AFU_ORTHOLOGUE AFUA_3G10980)-RELATED"/>
    <property type="match status" value="1"/>
</dbReference>
<dbReference type="PANTHER" id="PTHR28008">
    <property type="entry name" value="DOMAIN PROTEIN, PUTATIVE (AFU_ORTHOLOGUE AFUA_3G10980)-RELATED"/>
    <property type="match status" value="1"/>
</dbReference>
<evidence type="ECO:0000256" key="1">
    <source>
        <dbReference type="SAM" id="Phobius"/>
    </source>
</evidence>
<evidence type="ECO:0000313" key="4">
    <source>
        <dbReference type="Proteomes" id="UP000733744"/>
    </source>
</evidence>
<comment type="caution">
    <text evidence="3">The sequence shown here is derived from an EMBL/GenBank/DDBJ whole genome shotgun (WGS) entry which is preliminary data.</text>
</comment>
<keyword evidence="1" id="KW-0472">Membrane</keyword>
<gene>
    <name evidence="3" type="ORF">EKO24_016295</name>
</gene>
<evidence type="ECO:0000313" key="3">
    <source>
        <dbReference type="EMBL" id="TRW91476.1"/>
    </source>
</evidence>
<dbReference type="Pfam" id="PF04892">
    <property type="entry name" value="VanZ"/>
    <property type="match status" value="1"/>
</dbReference>
<proteinExistence type="predicted"/>
<keyword evidence="4" id="KW-1185">Reference proteome</keyword>
<keyword evidence="1" id="KW-1133">Transmembrane helix</keyword>
<dbReference type="InterPro" id="IPR006976">
    <property type="entry name" value="VanZ-like"/>
</dbReference>
<accession>A0ABY3C7L7</accession>
<dbReference type="NCBIfam" id="NF037970">
    <property type="entry name" value="vanZ_1"/>
    <property type="match status" value="1"/>
</dbReference>
<sequence length="130" mass="14406">MPKPIFVRGNCQPMTIEHFYRLNFLAFSLILVLALFIGGSQPEAAGLFVSPVDKLVHFLYFGTFTFAIVMSRMLEPKYAAVLTVVLGAADELHQTVLPGRSPGIDDWLADSFGALIVVCIFSMIRKRQLA</sequence>
<reference evidence="3 4" key="1">
    <citation type="journal article" date="2019" name="Antonie Van Leeuwenhoek">
        <title>Description of 'Ca. Methylobacter oryzae' KRF1, a novel species from the environmentally important Methylobacter clade 2.</title>
        <authorList>
            <person name="Khatri K."/>
            <person name="Mohite J.A."/>
            <person name="Pandit P.S."/>
            <person name="Bahulikar R."/>
            <person name="Rahalkar M.C."/>
        </authorList>
    </citation>
    <scope>NUCLEOTIDE SEQUENCE [LARGE SCALE GENOMIC DNA]</scope>
    <source>
        <strain evidence="3 4">KRF1</strain>
    </source>
</reference>
<keyword evidence="1" id="KW-0812">Transmembrane</keyword>
<dbReference type="EMBL" id="RYFG02000111">
    <property type="protein sequence ID" value="TRW91476.1"/>
    <property type="molecule type" value="Genomic_DNA"/>
</dbReference>
<feature type="transmembrane region" description="Helical" evidence="1">
    <location>
        <begin position="58"/>
        <end position="74"/>
    </location>
</feature>